<reference evidence="1" key="2">
    <citation type="journal article" date="2015" name="Data Brief">
        <title>Shoot transcriptome of the giant reed, Arundo donax.</title>
        <authorList>
            <person name="Barrero R.A."/>
            <person name="Guerrero F.D."/>
            <person name="Moolhuijzen P."/>
            <person name="Goolsby J.A."/>
            <person name="Tidwell J."/>
            <person name="Bellgard S.E."/>
            <person name="Bellgard M.I."/>
        </authorList>
    </citation>
    <scope>NUCLEOTIDE SEQUENCE</scope>
    <source>
        <tissue evidence="1">Shoot tissue taken approximately 20 cm above the soil surface</tissue>
    </source>
</reference>
<organism evidence="1">
    <name type="scientific">Arundo donax</name>
    <name type="common">Giant reed</name>
    <name type="synonym">Donax arundinaceus</name>
    <dbReference type="NCBI Taxonomy" id="35708"/>
    <lineage>
        <taxon>Eukaryota</taxon>
        <taxon>Viridiplantae</taxon>
        <taxon>Streptophyta</taxon>
        <taxon>Embryophyta</taxon>
        <taxon>Tracheophyta</taxon>
        <taxon>Spermatophyta</taxon>
        <taxon>Magnoliopsida</taxon>
        <taxon>Liliopsida</taxon>
        <taxon>Poales</taxon>
        <taxon>Poaceae</taxon>
        <taxon>PACMAD clade</taxon>
        <taxon>Arundinoideae</taxon>
        <taxon>Arundineae</taxon>
        <taxon>Arundo</taxon>
    </lineage>
</organism>
<protein>
    <submittedName>
        <fullName evidence="1">Uncharacterized protein</fullName>
    </submittedName>
</protein>
<proteinExistence type="predicted"/>
<reference evidence="1" key="1">
    <citation type="submission" date="2014-09" db="EMBL/GenBank/DDBJ databases">
        <authorList>
            <person name="Magalhaes I.L.F."/>
            <person name="Oliveira U."/>
            <person name="Santos F.R."/>
            <person name="Vidigal T.H.D.A."/>
            <person name="Brescovit A.D."/>
            <person name="Santos A.J."/>
        </authorList>
    </citation>
    <scope>NUCLEOTIDE SEQUENCE</scope>
    <source>
        <tissue evidence="1">Shoot tissue taken approximately 20 cm above the soil surface</tissue>
    </source>
</reference>
<dbReference type="AlphaFoldDB" id="A0A0A9FLB0"/>
<evidence type="ECO:0000313" key="1">
    <source>
        <dbReference type="EMBL" id="JAE12029.1"/>
    </source>
</evidence>
<name>A0A0A9FLB0_ARUDO</name>
<sequence length="169" mass="20600">MLFSYPMDQIHHQQKEPFSYPMDQNHHEQKALLSYPKDQNHHQQKVLVSYPRDQNHHQQKVLFSYPRDQNHHQLKVLLSYPMDQNHLWQNFSYTTDQLLIPHLHSGLVQWNLKRVAMSHFQKMATRCPMRFCLLQNQRMMYRDFQNYQLGHQTSYPPCQMELRETQLAL</sequence>
<dbReference type="EMBL" id="GBRH01185867">
    <property type="protein sequence ID" value="JAE12029.1"/>
    <property type="molecule type" value="Transcribed_RNA"/>
</dbReference>
<accession>A0A0A9FLB0</accession>